<evidence type="ECO:0000313" key="3">
    <source>
        <dbReference type="Proteomes" id="UP000748025"/>
    </source>
</evidence>
<feature type="region of interest" description="Disordered" evidence="1">
    <location>
        <begin position="137"/>
        <end position="185"/>
    </location>
</feature>
<reference evidence="2" key="1">
    <citation type="journal article" date="2020" name="bioRxiv">
        <title>Whole genome comparisons of ergot fungi reveals the divergence and evolution of species within the genus Claviceps are the result of varying mechanisms driving genome evolution and host range expansion.</title>
        <authorList>
            <person name="Wyka S.A."/>
            <person name="Mondo S.J."/>
            <person name="Liu M."/>
            <person name="Dettman J."/>
            <person name="Nalam V."/>
            <person name="Broders K.D."/>
        </authorList>
    </citation>
    <scope>NUCLEOTIDE SEQUENCE</scope>
    <source>
        <strain evidence="2">CCC 602</strain>
    </source>
</reference>
<organism evidence="2 3">
    <name type="scientific">Claviceps pusilla</name>
    <dbReference type="NCBI Taxonomy" id="123648"/>
    <lineage>
        <taxon>Eukaryota</taxon>
        <taxon>Fungi</taxon>
        <taxon>Dikarya</taxon>
        <taxon>Ascomycota</taxon>
        <taxon>Pezizomycotina</taxon>
        <taxon>Sordariomycetes</taxon>
        <taxon>Hypocreomycetidae</taxon>
        <taxon>Hypocreales</taxon>
        <taxon>Clavicipitaceae</taxon>
        <taxon>Claviceps</taxon>
    </lineage>
</organism>
<comment type="caution">
    <text evidence="2">The sequence shown here is derived from an EMBL/GenBank/DDBJ whole genome shotgun (WGS) entry which is preliminary data.</text>
</comment>
<sequence>MTARAGPESWFVFSGWQMADGPGVVSSGTEPRSGWDWGQARRTGGPQGAVTRLVWSLVTGHWCLTCVVDRKQKVVVLILEMATRTTRTTRTSGRGGGPMLGYDWALDPGVQKGLSTGCAPPRSPSLDVTEQVWLAGQRQPERRQLAAADSSRQQPAMGQRTNQSDMDSWPATSKLQSPTLECLAG</sequence>
<evidence type="ECO:0000256" key="1">
    <source>
        <dbReference type="SAM" id="MobiDB-lite"/>
    </source>
</evidence>
<evidence type="ECO:0000313" key="2">
    <source>
        <dbReference type="EMBL" id="KAG5992164.1"/>
    </source>
</evidence>
<protein>
    <submittedName>
        <fullName evidence="2">Uncharacterized protein</fullName>
    </submittedName>
</protein>
<dbReference type="Proteomes" id="UP000748025">
    <property type="component" value="Unassembled WGS sequence"/>
</dbReference>
<dbReference type="AlphaFoldDB" id="A0A9P7N473"/>
<gene>
    <name evidence="2" type="ORF">E4U43_003834</name>
</gene>
<dbReference type="EMBL" id="SRPW01002533">
    <property type="protein sequence ID" value="KAG5992164.1"/>
    <property type="molecule type" value="Genomic_DNA"/>
</dbReference>
<accession>A0A9P7N473</accession>
<name>A0A9P7N473_9HYPO</name>
<feature type="compositionally biased region" description="Polar residues" evidence="1">
    <location>
        <begin position="150"/>
        <end position="179"/>
    </location>
</feature>
<proteinExistence type="predicted"/>
<feature type="region of interest" description="Disordered" evidence="1">
    <location>
        <begin position="23"/>
        <end position="45"/>
    </location>
</feature>
<keyword evidence="3" id="KW-1185">Reference proteome</keyword>